<reference evidence="11 12" key="2">
    <citation type="submission" date="2018-10" db="EMBL/GenBank/DDBJ databases">
        <authorList>
            <consortium name="Pathogen Informatics"/>
        </authorList>
    </citation>
    <scope>NUCLEOTIDE SEQUENCE [LARGE SCALE GENOMIC DNA]</scope>
</reference>
<dbReference type="PRINTS" id="PR00237">
    <property type="entry name" value="GPCRRHODOPSN"/>
</dbReference>
<feature type="transmembrane region" description="Helical" evidence="9">
    <location>
        <begin position="12"/>
        <end position="33"/>
    </location>
</feature>
<evidence type="ECO:0000313" key="13">
    <source>
        <dbReference type="WBParaSite" id="EVEC_0001173701-mRNA-1"/>
    </source>
</evidence>
<evidence type="ECO:0000313" key="11">
    <source>
        <dbReference type="EMBL" id="VDD96264.1"/>
    </source>
</evidence>
<dbReference type="PANTHER" id="PTHR24229">
    <property type="entry name" value="NEUROPEPTIDES RECEPTOR"/>
    <property type="match status" value="1"/>
</dbReference>
<dbReference type="GO" id="GO:0042277">
    <property type="term" value="F:peptide binding"/>
    <property type="evidence" value="ECO:0007669"/>
    <property type="project" value="TreeGrafter"/>
</dbReference>
<keyword evidence="8" id="KW-0807">Transducer</keyword>
<dbReference type="PROSITE" id="PS50262">
    <property type="entry name" value="G_PROTEIN_RECEP_F1_2"/>
    <property type="match status" value="1"/>
</dbReference>
<dbReference type="GO" id="GO:0005886">
    <property type="term" value="C:plasma membrane"/>
    <property type="evidence" value="ECO:0007669"/>
    <property type="project" value="UniProtKB-SubCell"/>
</dbReference>
<feature type="domain" description="G-protein coupled receptors family 1 profile" evidence="10">
    <location>
        <begin position="24"/>
        <end position="331"/>
    </location>
</feature>
<sequence length="407" mass="45807">MDVYTTEYFTVAVYIVLAVICLFGNIWVVVTVLKQFFGCFPAAFNYMHTPKPVIYSASVYLLLLSIVDLISILPVPVLVVDILNNDFPFRADVLGRFICKFIFFCEGANKSLSPLVLTVLSVDRYVAVCKPAWVCLRRPKIACFMVLFCFLLSLCFVAPVTSVAIIGPMVDEKNRSHTKCYLDELPLSWKFDVVHIFGCYILPLVIICSVYTSILRRLYRHAHTSTVGKKTSIPLHRVVKCSAAVVGFYFICWTPYWTIRMGYITGCVSANSISDSSDEYQDVSNATASLGNVTVEEQDVPSGRMSWTKVLSIYFFHSLPYAQSAFNWLFYAFLNRNLRNSSSRPSGAGRSVGVTSVLIDHQNTASPNGSIVPSWRSSRKTNSVGTNVKKTYSCCRSQIRSRYFLHY</sequence>
<evidence type="ECO:0000313" key="12">
    <source>
        <dbReference type="Proteomes" id="UP000274131"/>
    </source>
</evidence>
<name>A0A0N4VLG9_ENTVE</name>
<evidence type="ECO:0000256" key="2">
    <source>
        <dbReference type="ARBA" id="ARBA00022475"/>
    </source>
</evidence>
<dbReference type="CDD" id="cd00637">
    <property type="entry name" value="7tm_classA_rhodopsin-like"/>
    <property type="match status" value="1"/>
</dbReference>
<feature type="transmembrane region" description="Helical" evidence="9">
    <location>
        <begin position="193"/>
        <end position="214"/>
    </location>
</feature>
<proteinExistence type="predicted"/>
<evidence type="ECO:0000256" key="3">
    <source>
        <dbReference type="ARBA" id="ARBA00022692"/>
    </source>
</evidence>
<evidence type="ECO:0000256" key="4">
    <source>
        <dbReference type="ARBA" id="ARBA00022989"/>
    </source>
</evidence>
<organism evidence="13">
    <name type="scientific">Enterobius vermicularis</name>
    <name type="common">Human pinworm</name>
    <dbReference type="NCBI Taxonomy" id="51028"/>
    <lineage>
        <taxon>Eukaryota</taxon>
        <taxon>Metazoa</taxon>
        <taxon>Ecdysozoa</taxon>
        <taxon>Nematoda</taxon>
        <taxon>Chromadorea</taxon>
        <taxon>Rhabditida</taxon>
        <taxon>Spirurina</taxon>
        <taxon>Oxyuridomorpha</taxon>
        <taxon>Oxyuroidea</taxon>
        <taxon>Oxyuridae</taxon>
        <taxon>Enterobius</taxon>
    </lineage>
</organism>
<reference evidence="13" key="1">
    <citation type="submission" date="2017-02" db="UniProtKB">
        <authorList>
            <consortium name="WormBaseParasite"/>
        </authorList>
    </citation>
    <scope>IDENTIFICATION</scope>
</reference>
<dbReference type="GO" id="GO:0043005">
    <property type="term" value="C:neuron projection"/>
    <property type="evidence" value="ECO:0007669"/>
    <property type="project" value="TreeGrafter"/>
</dbReference>
<gene>
    <name evidence="11" type="ORF">EVEC_LOCUS11015</name>
</gene>
<dbReference type="AlphaFoldDB" id="A0A0N4VLG9"/>
<keyword evidence="3 9" id="KW-0812">Transmembrane</keyword>
<dbReference type="InterPro" id="IPR000276">
    <property type="entry name" value="GPCR_Rhodpsn"/>
</dbReference>
<evidence type="ECO:0000256" key="5">
    <source>
        <dbReference type="ARBA" id="ARBA00023040"/>
    </source>
</evidence>
<dbReference type="PANTHER" id="PTHR24229:SF84">
    <property type="entry name" value="G-PROTEIN COUPLED RECEPTORS FAMILY 1 PROFILE DOMAIN-CONTAINING PROTEIN"/>
    <property type="match status" value="1"/>
</dbReference>
<dbReference type="Pfam" id="PF00001">
    <property type="entry name" value="7tm_1"/>
    <property type="match status" value="1"/>
</dbReference>
<evidence type="ECO:0000259" key="10">
    <source>
        <dbReference type="PROSITE" id="PS50262"/>
    </source>
</evidence>
<keyword evidence="4 9" id="KW-1133">Transmembrane helix</keyword>
<dbReference type="GO" id="GO:0004930">
    <property type="term" value="F:G protein-coupled receptor activity"/>
    <property type="evidence" value="ECO:0007669"/>
    <property type="project" value="UniProtKB-KW"/>
</dbReference>
<evidence type="ECO:0000256" key="9">
    <source>
        <dbReference type="SAM" id="Phobius"/>
    </source>
</evidence>
<keyword evidence="12" id="KW-1185">Reference proteome</keyword>
<accession>A0A0N4VLG9</accession>
<keyword evidence="6 9" id="KW-0472">Membrane</keyword>
<feature type="transmembrane region" description="Helical" evidence="9">
    <location>
        <begin position="235"/>
        <end position="256"/>
    </location>
</feature>
<dbReference type="Gene3D" id="1.20.1070.10">
    <property type="entry name" value="Rhodopsin 7-helix transmembrane proteins"/>
    <property type="match status" value="1"/>
</dbReference>
<feature type="transmembrane region" description="Helical" evidence="9">
    <location>
        <begin position="141"/>
        <end position="166"/>
    </location>
</feature>
<dbReference type="OrthoDB" id="6076970at2759"/>
<dbReference type="SUPFAM" id="SSF81321">
    <property type="entry name" value="Family A G protein-coupled receptor-like"/>
    <property type="match status" value="1"/>
</dbReference>
<evidence type="ECO:0000256" key="8">
    <source>
        <dbReference type="ARBA" id="ARBA00023224"/>
    </source>
</evidence>
<dbReference type="WBParaSite" id="EVEC_0001173701-mRNA-1">
    <property type="protein sequence ID" value="EVEC_0001173701-mRNA-1"/>
    <property type="gene ID" value="EVEC_0001173701"/>
</dbReference>
<evidence type="ECO:0000256" key="1">
    <source>
        <dbReference type="ARBA" id="ARBA00004651"/>
    </source>
</evidence>
<dbReference type="InterPro" id="IPR017452">
    <property type="entry name" value="GPCR_Rhodpsn_7TM"/>
</dbReference>
<keyword evidence="2" id="KW-1003">Cell membrane</keyword>
<comment type="subcellular location">
    <subcellularLocation>
        <location evidence="1">Cell membrane</location>
        <topology evidence="1">Multi-pass membrane protein</topology>
    </subcellularLocation>
</comment>
<keyword evidence="7" id="KW-0675">Receptor</keyword>
<keyword evidence="5" id="KW-0297">G-protein coupled receptor</keyword>
<dbReference type="STRING" id="51028.A0A0N4VLG9"/>
<feature type="transmembrane region" description="Helical" evidence="9">
    <location>
        <begin position="311"/>
        <end position="334"/>
    </location>
</feature>
<protein>
    <submittedName>
        <fullName evidence="13">G_PROTEIN_RECEP_F1_2 domain-containing protein</fullName>
    </submittedName>
</protein>
<evidence type="ECO:0000256" key="7">
    <source>
        <dbReference type="ARBA" id="ARBA00023170"/>
    </source>
</evidence>
<feature type="transmembrane region" description="Helical" evidence="9">
    <location>
        <begin position="53"/>
        <end position="80"/>
    </location>
</feature>
<dbReference type="EMBL" id="UXUI01011478">
    <property type="protein sequence ID" value="VDD96264.1"/>
    <property type="molecule type" value="Genomic_DNA"/>
</dbReference>
<evidence type="ECO:0000256" key="6">
    <source>
        <dbReference type="ARBA" id="ARBA00023136"/>
    </source>
</evidence>
<dbReference type="Proteomes" id="UP000274131">
    <property type="component" value="Unassembled WGS sequence"/>
</dbReference>